<evidence type="ECO:0000256" key="2">
    <source>
        <dbReference type="ARBA" id="ARBA00022679"/>
    </source>
</evidence>
<dbReference type="AlphaFoldDB" id="A0A292Q0P8"/>
<keyword evidence="2" id="KW-0808">Transferase</keyword>
<organism evidence="8 9">
    <name type="scientific">Tuber aestivum</name>
    <name type="common">summer truffle</name>
    <dbReference type="NCBI Taxonomy" id="59557"/>
    <lineage>
        <taxon>Eukaryota</taxon>
        <taxon>Fungi</taxon>
        <taxon>Dikarya</taxon>
        <taxon>Ascomycota</taxon>
        <taxon>Pezizomycotina</taxon>
        <taxon>Pezizomycetes</taxon>
        <taxon>Pezizales</taxon>
        <taxon>Tuberaceae</taxon>
        <taxon>Tuber</taxon>
    </lineage>
</organism>
<feature type="region of interest" description="Disordered" evidence="6">
    <location>
        <begin position="139"/>
        <end position="185"/>
    </location>
</feature>
<evidence type="ECO:0000256" key="3">
    <source>
        <dbReference type="ARBA" id="ARBA00022741"/>
    </source>
</evidence>
<feature type="domain" description="Protein kinase" evidence="7">
    <location>
        <begin position="1"/>
        <end position="133"/>
    </location>
</feature>
<accession>A0A292Q0P8</accession>
<dbReference type="GO" id="GO:0004674">
    <property type="term" value="F:protein serine/threonine kinase activity"/>
    <property type="evidence" value="ECO:0007669"/>
    <property type="project" value="UniProtKB-EC"/>
</dbReference>
<dbReference type="InterPro" id="IPR050660">
    <property type="entry name" value="NEK_Ser/Thr_kinase"/>
</dbReference>
<evidence type="ECO:0000259" key="7">
    <source>
        <dbReference type="PROSITE" id="PS50011"/>
    </source>
</evidence>
<dbReference type="PANTHER" id="PTHR43671">
    <property type="entry name" value="SERINE/THREONINE-PROTEIN KINASE NEK"/>
    <property type="match status" value="1"/>
</dbReference>
<dbReference type="EC" id="2.7.11.1" evidence="1"/>
<name>A0A292Q0P8_9PEZI</name>
<proteinExistence type="predicted"/>
<feature type="compositionally biased region" description="Polar residues" evidence="6">
    <location>
        <begin position="176"/>
        <end position="185"/>
    </location>
</feature>
<evidence type="ECO:0000313" key="9">
    <source>
        <dbReference type="Proteomes" id="UP001412239"/>
    </source>
</evidence>
<keyword evidence="5" id="KW-0067">ATP-binding</keyword>
<feature type="region of interest" description="Disordered" evidence="6">
    <location>
        <begin position="235"/>
        <end position="275"/>
    </location>
</feature>
<dbReference type="InterPro" id="IPR011009">
    <property type="entry name" value="Kinase-like_dom_sf"/>
</dbReference>
<dbReference type="PROSITE" id="PS50011">
    <property type="entry name" value="PROTEIN_KINASE_DOM"/>
    <property type="match status" value="1"/>
</dbReference>
<dbReference type="Proteomes" id="UP001412239">
    <property type="component" value="Unassembled WGS sequence"/>
</dbReference>
<evidence type="ECO:0000313" key="8">
    <source>
        <dbReference type="EMBL" id="CUS12984.1"/>
    </source>
</evidence>
<dbReference type="GO" id="GO:0005524">
    <property type="term" value="F:ATP binding"/>
    <property type="evidence" value="ECO:0007669"/>
    <property type="project" value="UniProtKB-KW"/>
</dbReference>
<dbReference type="InterPro" id="IPR000719">
    <property type="entry name" value="Prot_kinase_dom"/>
</dbReference>
<dbReference type="Pfam" id="PF00069">
    <property type="entry name" value="Pkinase"/>
    <property type="match status" value="1"/>
</dbReference>
<feature type="compositionally biased region" description="Gly residues" evidence="6">
    <location>
        <begin position="145"/>
        <end position="162"/>
    </location>
</feature>
<evidence type="ECO:0000256" key="4">
    <source>
        <dbReference type="ARBA" id="ARBA00022777"/>
    </source>
</evidence>
<dbReference type="PANTHER" id="PTHR43671:SF13">
    <property type="entry name" value="SERINE_THREONINE-PROTEIN KINASE NEK2"/>
    <property type="match status" value="1"/>
</dbReference>
<dbReference type="Gene3D" id="1.10.510.10">
    <property type="entry name" value="Transferase(Phosphotransferase) domain 1"/>
    <property type="match status" value="1"/>
</dbReference>
<dbReference type="EMBL" id="LN890979">
    <property type="protein sequence ID" value="CUS12984.1"/>
    <property type="molecule type" value="Genomic_DNA"/>
</dbReference>
<feature type="compositionally biased region" description="Basic and acidic residues" evidence="6">
    <location>
        <begin position="235"/>
        <end position="259"/>
    </location>
</feature>
<evidence type="ECO:0000256" key="1">
    <source>
        <dbReference type="ARBA" id="ARBA00012513"/>
    </source>
</evidence>
<protein>
    <recommendedName>
        <fullName evidence="1">non-specific serine/threonine protein kinase</fullName>
        <ecNumber evidence="1">2.7.11.1</ecNumber>
    </recommendedName>
</protein>
<keyword evidence="4" id="KW-0418">Kinase</keyword>
<keyword evidence="9" id="KW-1185">Reference proteome</keyword>
<gene>
    <name evidence="8" type="ORF">GSTUAT00002899001</name>
</gene>
<dbReference type="SMART" id="SM00220">
    <property type="entry name" value="S_TKc"/>
    <property type="match status" value="1"/>
</dbReference>
<keyword evidence="3" id="KW-0547">Nucleotide-binding</keyword>
<dbReference type="SUPFAM" id="SSF56112">
    <property type="entry name" value="Protein kinase-like (PK-like)"/>
    <property type="match status" value="1"/>
</dbReference>
<evidence type="ECO:0000256" key="5">
    <source>
        <dbReference type="ARBA" id="ARBA00022840"/>
    </source>
</evidence>
<reference evidence="8" key="1">
    <citation type="submission" date="2015-10" db="EMBL/GenBank/DDBJ databases">
        <authorList>
            <person name="Regsiter A."/>
            <person name="william w."/>
        </authorList>
    </citation>
    <scope>NUCLEOTIDE SEQUENCE</scope>
    <source>
        <strain evidence="8">Montdore</strain>
    </source>
</reference>
<evidence type="ECO:0000256" key="6">
    <source>
        <dbReference type="SAM" id="MobiDB-lite"/>
    </source>
</evidence>
<sequence length="275" mass="29815">MSPARVKLGGFSLSKQVQDGDLTTYHTRFFVGSYTAPEVLGLNLVSETPGYTNAVDTWSIGCVIYELLTGEILFSTAKQISRYFIGKCGFPDDRLKSLSPPINDTGISLINSMVSLQPGARPSALDALNDKWITDLMSELEDGGGEGGGGSRGSRGGEGGEFNNGRVVIGDRNGERNNGQETGQNSLRTGLETLIHHAPPIPYPGVPLLPEPRGKGSKPLLHKWLAHIASFWKGRDSRKASKDEKRNEPRIGSKKRDWGIKLGFPRGQKVKSPDV</sequence>